<organism evidence="6 7">
    <name type="scientific">Actinocorallia aurantiaca</name>
    <dbReference type="NCBI Taxonomy" id="46204"/>
    <lineage>
        <taxon>Bacteria</taxon>
        <taxon>Bacillati</taxon>
        <taxon>Actinomycetota</taxon>
        <taxon>Actinomycetes</taxon>
        <taxon>Streptosporangiales</taxon>
        <taxon>Thermomonosporaceae</taxon>
        <taxon>Actinocorallia</taxon>
    </lineage>
</organism>
<comment type="pathway">
    <text evidence="4">Amino-acid biosynthesis; D-alanine biosynthesis; D-alanine from L-alanine: step 1/1.</text>
</comment>
<keyword evidence="3 4" id="KW-0413">Isomerase</keyword>
<dbReference type="PANTHER" id="PTHR30511">
    <property type="entry name" value="ALANINE RACEMASE"/>
    <property type="match status" value="1"/>
</dbReference>
<comment type="catalytic activity">
    <reaction evidence="4">
        <text>L-alanine = D-alanine</text>
        <dbReference type="Rhea" id="RHEA:20249"/>
        <dbReference type="ChEBI" id="CHEBI:57416"/>
        <dbReference type="ChEBI" id="CHEBI:57972"/>
        <dbReference type="EC" id="5.1.1.1"/>
    </reaction>
</comment>
<feature type="binding site" evidence="4">
    <location>
        <position position="151"/>
    </location>
    <ligand>
        <name>substrate</name>
    </ligand>
</feature>
<dbReference type="EMBL" id="BAAATZ010000008">
    <property type="protein sequence ID" value="GAA2725317.1"/>
    <property type="molecule type" value="Genomic_DNA"/>
</dbReference>
<dbReference type="InterPro" id="IPR009006">
    <property type="entry name" value="Ala_racemase/Decarboxylase_C"/>
</dbReference>
<dbReference type="InterPro" id="IPR011079">
    <property type="entry name" value="Ala_racemase_C"/>
</dbReference>
<dbReference type="PRINTS" id="PR00992">
    <property type="entry name" value="ALARACEMASE"/>
</dbReference>
<dbReference type="InterPro" id="IPR001608">
    <property type="entry name" value="Ala_racemase_N"/>
</dbReference>
<gene>
    <name evidence="6" type="primary">alr</name>
    <name evidence="6" type="ORF">GCM10010439_25030</name>
</gene>
<proteinExistence type="inferred from homology"/>
<evidence type="ECO:0000313" key="6">
    <source>
        <dbReference type="EMBL" id="GAA2725317.1"/>
    </source>
</evidence>
<comment type="cofactor">
    <cofactor evidence="1 4">
        <name>pyridoxal 5'-phosphate</name>
        <dbReference type="ChEBI" id="CHEBI:597326"/>
    </cofactor>
</comment>
<dbReference type="InterPro" id="IPR000821">
    <property type="entry name" value="Ala_racemase"/>
</dbReference>
<evidence type="ECO:0000256" key="3">
    <source>
        <dbReference type="ARBA" id="ARBA00023235"/>
    </source>
</evidence>
<comment type="caution">
    <text evidence="6">The sequence shown here is derived from an EMBL/GenBank/DDBJ whole genome shotgun (WGS) entry which is preliminary data.</text>
</comment>
<dbReference type="CDD" id="cd00430">
    <property type="entry name" value="PLPDE_III_AR"/>
    <property type="match status" value="1"/>
</dbReference>
<feature type="modified residue" description="N6-(pyridoxal phosphate)lysine" evidence="4">
    <location>
        <position position="53"/>
    </location>
</feature>
<dbReference type="NCBIfam" id="TIGR00492">
    <property type="entry name" value="alr"/>
    <property type="match status" value="1"/>
</dbReference>
<sequence length="389" mass="40580">MSWAEKPGRGGGEADWGTMRYPTRALVELSAIRENVRLIRETAGGAEVMAMVKADGYGHGAVAVAGAALAGGAGRLGVAYVEEALALREAGIDVPVMAMVCTPGDEYERAVARGVDLGVGGTRLLEEVAAAAGLAGRAARVHLAVDTGMTRGGATADAWPQLVDQALKAQASGQVEIIGIWSHMACADEPDHPSVARQTRAFREAVELAERSGVRPEVRHLANSAAALYLPDTRWDMVRPGIAIYGLSPAPGLPDPGLRPAMTVTSRIAFAKRVAAGSGVSYGHLYTTSKDTNVALVPAGYADGVPRNGSNVLELLAGGARRRVAGRVCMDQFVVDLGDDVVGEGDEVVLFGPGDRGEPTAQEWAEATGTISYEIVTRIGGRVPRTHLD</sequence>
<feature type="domain" description="Alanine racemase C-terminal" evidence="5">
    <location>
        <begin position="261"/>
        <end position="388"/>
    </location>
</feature>
<dbReference type="Pfam" id="PF01168">
    <property type="entry name" value="Ala_racemase_N"/>
    <property type="match status" value="1"/>
</dbReference>
<keyword evidence="2 4" id="KW-0663">Pyridoxal phosphate</keyword>
<dbReference type="EC" id="5.1.1.1" evidence="4"/>
<evidence type="ECO:0000259" key="5">
    <source>
        <dbReference type="SMART" id="SM01005"/>
    </source>
</evidence>
<dbReference type="HAMAP" id="MF_01201">
    <property type="entry name" value="Ala_racemase"/>
    <property type="match status" value="1"/>
</dbReference>
<dbReference type="InterPro" id="IPR029066">
    <property type="entry name" value="PLP-binding_barrel"/>
</dbReference>
<feature type="active site" description="Proton acceptor; specific for L-alanine" evidence="4">
    <location>
        <position position="282"/>
    </location>
</feature>
<keyword evidence="7" id="KW-1185">Reference proteome</keyword>
<feature type="binding site" evidence="4">
    <location>
        <position position="330"/>
    </location>
    <ligand>
        <name>substrate</name>
    </ligand>
</feature>
<reference evidence="6 7" key="1">
    <citation type="journal article" date="2019" name="Int. J. Syst. Evol. Microbiol.">
        <title>The Global Catalogue of Microorganisms (GCM) 10K type strain sequencing project: providing services to taxonomists for standard genome sequencing and annotation.</title>
        <authorList>
            <consortium name="The Broad Institute Genomics Platform"/>
            <consortium name="The Broad Institute Genome Sequencing Center for Infectious Disease"/>
            <person name="Wu L."/>
            <person name="Ma J."/>
        </authorList>
    </citation>
    <scope>NUCLEOTIDE SEQUENCE [LARGE SCALE GENOMIC DNA]</scope>
    <source>
        <strain evidence="6 7">JCM 8201</strain>
    </source>
</reference>
<evidence type="ECO:0000256" key="4">
    <source>
        <dbReference type="HAMAP-Rule" id="MF_01201"/>
    </source>
</evidence>
<dbReference type="SMART" id="SM01005">
    <property type="entry name" value="Ala_racemase_C"/>
    <property type="match status" value="1"/>
</dbReference>
<dbReference type="SUPFAM" id="SSF51419">
    <property type="entry name" value="PLP-binding barrel"/>
    <property type="match status" value="1"/>
</dbReference>
<comment type="similarity">
    <text evidence="4">Belongs to the alanine racemase family.</text>
</comment>
<dbReference type="Pfam" id="PF00842">
    <property type="entry name" value="Ala_racemase_C"/>
    <property type="match status" value="1"/>
</dbReference>
<name>A0ABN3U742_9ACTN</name>
<accession>A0ABN3U742</accession>
<evidence type="ECO:0000313" key="7">
    <source>
        <dbReference type="Proteomes" id="UP001501842"/>
    </source>
</evidence>
<evidence type="ECO:0000256" key="1">
    <source>
        <dbReference type="ARBA" id="ARBA00001933"/>
    </source>
</evidence>
<protein>
    <recommendedName>
        <fullName evidence="4">Alanine racemase</fullName>
        <ecNumber evidence="4">5.1.1.1</ecNumber>
    </recommendedName>
</protein>
<evidence type="ECO:0000256" key="2">
    <source>
        <dbReference type="ARBA" id="ARBA00022898"/>
    </source>
</evidence>
<feature type="active site" description="Proton acceptor; specific for D-alanine" evidence="4">
    <location>
        <position position="53"/>
    </location>
</feature>
<dbReference type="Gene3D" id="2.40.37.10">
    <property type="entry name" value="Lyase, Ornithine Decarboxylase, Chain A, domain 1"/>
    <property type="match status" value="1"/>
</dbReference>
<dbReference type="Proteomes" id="UP001501842">
    <property type="component" value="Unassembled WGS sequence"/>
</dbReference>
<dbReference type="SUPFAM" id="SSF50621">
    <property type="entry name" value="Alanine racemase C-terminal domain-like"/>
    <property type="match status" value="1"/>
</dbReference>
<dbReference type="Gene3D" id="3.20.20.10">
    <property type="entry name" value="Alanine racemase"/>
    <property type="match status" value="1"/>
</dbReference>
<comment type="function">
    <text evidence="4">Catalyzes the interconversion of L-alanine and D-alanine. May also act on other amino acids.</text>
</comment>
<dbReference type="PANTHER" id="PTHR30511:SF0">
    <property type="entry name" value="ALANINE RACEMASE, CATABOLIC-RELATED"/>
    <property type="match status" value="1"/>
</dbReference>